<comment type="caution">
    <text evidence="1">The sequence shown here is derived from an EMBL/GenBank/DDBJ whole genome shotgun (WGS) entry which is preliminary data.</text>
</comment>
<name>A0A3S0I9Z3_9DEIO</name>
<dbReference type="OrthoDB" id="71744at2"/>
<evidence type="ECO:0000313" key="1">
    <source>
        <dbReference type="EMBL" id="RTR28684.1"/>
    </source>
</evidence>
<dbReference type="RefSeq" id="WP_126351633.1">
    <property type="nucleotide sequence ID" value="NZ_CP086380.1"/>
</dbReference>
<evidence type="ECO:0000313" key="2">
    <source>
        <dbReference type="Proteomes" id="UP000277766"/>
    </source>
</evidence>
<dbReference type="Proteomes" id="UP000277766">
    <property type="component" value="Unassembled WGS sequence"/>
</dbReference>
<organism evidence="1 2">
    <name type="scientific">Deinococcus radiophilus</name>
    <dbReference type="NCBI Taxonomy" id="32062"/>
    <lineage>
        <taxon>Bacteria</taxon>
        <taxon>Thermotogati</taxon>
        <taxon>Deinococcota</taxon>
        <taxon>Deinococci</taxon>
        <taxon>Deinococcales</taxon>
        <taxon>Deinococcaceae</taxon>
        <taxon>Deinococcus</taxon>
    </lineage>
</organism>
<evidence type="ECO:0008006" key="3">
    <source>
        <dbReference type="Google" id="ProtNLM"/>
    </source>
</evidence>
<keyword evidence="2" id="KW-1185">Reference proteome</keyword>
<dbReference type="EMBL" id="RXPE01000006">
    <property type="protein sequence ID" value="RTR28684.1"/>
    <property type="molecule type" value="Genomic_DNA"/>
</dbReference>
<accession>A0A3S0I9Z3</accession>
<protein>
    <recommendedName>
        <fullName evidence="3">Lipoprotein</fullName>
    </recommendedName>
</protein>
<dbReference type="AlphaFoldDB" id="A0A3S0I9Z3"/>
<gene>
    <name evidence="1" type="ORF">EJ104_04845</name>
</gene>
<sequence>MKKIALMALGLTGVLASCGGSVSTETPPRTDFRLSEKVTYDNGSKSLNAGTYLICDNLRTGVEVTVDTAPGVDRFFISAKGLKEGEVKNFGPYKADADGKTRVTFAFDPRMAPLDLEAQAIVVNPKPVKNVNVLGFTNMGVRTLNANGSVISEPNYSQFVFPVVDSCAVL</sequence>
<dbReference type="PROSITE" id="PS51257">
    <property type="entry name" value="PROKAR_LIPOPROTEIN"/>
    <property type="match status" value="1"/>
</dbReference>
<proteinExistence type="predicted"/>
<reference evidence="1 2" key="1">
    <citation type="submission" date="2018-12" db="EMBL/GenBank/DDBJ databases">
        <title>Deinococcus radiophilus ATCC 27603 genome sequencing and assembly.</title>
        <authorList>
            <person name="Maclea K.S."/>
            <person name="Maynard C.R."/>
        </authorList>
    </citation>
    <scope>NUCLEOTIDE SEQUENCE [LARGE SCALE GENOMIC DNA]</scope>
    <source>
        <strain evidence="1 2">ATCC 27603</strain>
    </source>
</reference>